<dbReference type="EMBL" id="JXKM01000005">
    <property type="protein sequence ID" value="OJG35730.1"/>
    <property type="molecule type" value="Genomic_DNA"/>
</dbReference>
<dbReference type="AlphaFoldDB" id="A0A1L8SUF7"/>
<organism evidence="5 6">
    <name type="scientific">Enterococcus devriesei</name>
    <dbReference type="NCBI Taxonomy" id="319970"/>
    <lineage>
        <taxon>Bacteria</taxon>
        <taxon>Bacillati</taxon>
        <taxon>Bacillota</taxon>
        <taxon>Bacilli</taxon>
        <taxon>Lactobacillales</taxon>
        <taxon>Enterococcaceae</taxon>
        <taxon>Enterococcus</taxon>
    </lineage>
</organism>
<dbReference type="Proteomes" id="UP000183700">
    <property type="component" value="Unassembled WGS sequence"/>
</dbReference>
<accession>A0A1L8SUF7</accession>
<sequence length="258" mass="30385">MYYPIQLPFLLNEEFTRVMNYREKNCSTENQFILCFWSMFPKTDQKSRVQNVIIADGCIDLIVEFDRKIIGFSGTRQTDFNYQIQSPAYFFGARMVPGAFHQLTGVSAEKAMDKFVLLEEIFMDFDQEKFFSLGFEAAQEFFQQYLAEKFAGLEPNKFTELFPRLANNIPKQTQELYRQLNFSPRQSQRLFAQNYGLTPKMVLSILRFQKCLQILTAQQAKPADILAVTDYYDQPHFNRDFKRYLGITPLELLARYKN</sequence>
<dbReference type="SUPFAM" id="SSF46689">
    <property type="entry name" value="Homeodomain-like"/>
    <property type="match status" value="1"/>
</dbReference>
<dbReference type="PANTHER" id="PTHR46796:SF13">
    <property type="entry name" value="HTH-TYPE TRANSCRIPTIONAL ACTIVATOR RHAS"/>
    <property type="match status" value="1"/>
</dbReference>
<keyword evidence="6" id="KW-1185">Reference proteome</keyword>
<dbReference type="OrthoDB" id="323290at2"/>
<dbReference type="InterPro" id="IPR046532">
    <property type="entry name" value="DUF6597"/>
</dbReference>
<evidence type="ECO:0000313" key="6">
    <source>
        <dbReference type="Proteomes" id="UP000183700"/>
    </source>
</evidence>
<evidence type="ECO:0000256" key="1">
    <source>
        <dbReference type="ARBA" id="ARBA00023015"/>
    </source>
</evidence>
<dbReference type="GO" id="GO:0043565">
    <property type="term" value="F:sequence-specific DNA binding"/>
    <property type="evidence" value="ECO:0007669"/>
    <property type="project" value="InterPro"/>
</dbReference>
<name>A0A1L8SUF7_9ENTE</name>
<keyword evidence="1" id="KW-0805">Transcription regulation</keyword>
<comment type="caution">
    <text evidence="5">The sequence shown here is derived from an EMBL/GenBank/DDBJ whole genome shotgun (WGS) entry which is preliminary data.</text>
</comment>
<evidence type="ECO:0000259" key="4">
    <source>
        <dbReference type="PROSITE" id="PS01124"/>
    </source>
</evidence>
<evidence type="ECO:0000256" key="3">
    <source>
        <dbReference type="ARBA" id="ARBA00023163"/>
    </source>
</evidence>
<gene>
    <name evidence="5" type="ORF">RV00_GL002484</name>
</gene>
<dbReference type="PROSITE" id="PS01124">
    <property type="entry name" value="HTH_ARAC_FAMILY_2"/>
    <property type="match status" value="1"/>
</dbReference>
<evidence type="ECO:0000313" key="5">
    <source>
        <dbReference type="EMBL" id="OJG35730.1"/>
    </source>
</evidence>
<proteinExistence type="predicted"/>
<feature type="domain" description="HTH araC/xylS-type" evidence="4">
    <location>
        <begin position="174"/>
        <end position="255"/>
    </location>
</feature>
<dbReference type="PANTHER" id="PTHR46796">
    <property type="entry name" value="HTH-TYPE TRANSCRIPTIONAL ACTIVATOR RHAS-RELATED"/>
    <property type="match status" value="1"/>
</dbReference>
<keyword evidence="2" id="KW-0238">DNA-binding</keyword>
<dbReference type="GO" id="GO:0003700">
    <property type="term" value="F:DNA-binding transcription factor activity"/>
    <property type="evidence" value="ECO:0007669"/>
    <property type="project" value="InterPro"/>
</dbReference>
<dbReference type="Pfam" id="PF12833">
    <property type="entry name" value="HTH_18"/>
    <property type="match status" value="1"/>
</dbReference>
<keyword evidence="3" id="KW-0804">Transcription</keyword>
<dbReference type="Pfam" id="PF20240">
    <property type="entry name" value="DUF6597"/>
    <property type="match status" value="1"/>
</dbReference>
<dbReference type="InterPro" id="IPR018060">
    <property type="entry name" value="HTH_AraC"/>
</dbReference>
<dbReference type="STRING" id="319970.RV00_GL002484"/>
<dbReference type="InterPro" id="IPR050204">
    <property type="entry name" value="AraC_XylS_family_regulators"/>
</dbReference>
<evidence type="ECO:0000256" key="2">
    <source>
        <dbReference type="ARBA" id="ARBA00023125"/>
    </source>
</evidence>
<dbReference type="RefSeq" id="WP_071862282.1">
    <property type="nucleotide sequence ID" value="NZ_JBHLVS010000001.1"/>
</dbReference>
<dbReference type="SMART" id="SM00342">
    <property type="entry name" value="HTH_ARAC"/>
    <property type="match status" value="1"/>
</dbReference>
<reference evidence="5 6" key="1">
    <citation type="submission" date="2014-12" db="EMBL/GenBank/DDBJ databases">
        <title>Draft genome sequences of 29 type strains of Enterococci.</title>
        <authorList>
            <person name="Zhong Z."/>
            <person name="Sun Z."/>
            <person name="Liu W."/>
            <person name="Zhang W."/>
            <person name="Zhang H."/>
        </authorList>
    </citation>
    <scope>NUCLEOTIDE SEQUENCE [LARGE SCALE GENOMIC DNA]</scope>
    <source>
        <strain evidence="5 6">DSM 22802</strain>
    </source>
</reference>
<dbReference type="Gene3D" id="1.10.10.60">
    <property type="entry name" value="Homeodomain-like"/>
    <property type="match status" value="1"/>
</dbReference>
<dbReference type="InterPro" id="IPR009057">
    <property type="entry name" value="Homeodomain-like_sf"/>
</dbReference>
<protein>
    <recommendedName>
        <fullName evidence="4">HTH araC/xylS-type domain-containing protein</fullName>
    </recommendedName>
</protein>